<keyword evidence="2" id="KW-1185">Reference proteome</keyword>
<organism evidence="1 2">
    <name type="scientific">Conexivisphaera calida</name>
    <dbReference type="NCBI Taxonomy" id="1874277"/>
    <lineage>
        <taxon>Archaea</taxon>
        <taxon>Nitrososphaerota</taxon>
        <taxon>Conexivisphaeria</taxon>
        <taxon>Conexivisphaerales</taxon>
        <taxon>Conexivisphaeraceae</taxon>
        <taxon>Conexivisphaera</taxon>
    </lineage>
</organism>
<dbReference type="KEGG" id="ccai:NAS2_0970"/>
<dbReference type="EMBL" id="AP018732">
    <property type="protein sequence ID" value="BBE42359.1"/>
    <property type="molecule type" value="Genomic_DNA"/>
</dbReference>
<gene>
    <name evidence="1" type="ORF">NAS2_0970</name>
</gene>
<protein>
    <submittedName>
        <fullName evidence="1">Cyclase family protein</fullName>
    </submittedName>
</protein>
<evidence type="ECO:0000313" key="1">
    <source>
        <dbReference type="EMBL" id="BBE42359.1"/>
    </source>
</evidence>
<dbReference type="GO" id="GO:0019441">
    <property type="term" value="P:L-tryptophan catabolic process to kynurenine"/>
    <property type="evidence" value="ECO:0007669"/>
    <property type="project" value="InterPro"/>
</dbReference>
<proteinExistence type="predicted"/>
<evidence type="ECO:0000313" key="2">
    <source>
        <dbReference type="Proteomes" id="UP000509448"/>
    </source>
</evidence>
<name>A0A4P2VCQ1_9ARCH</name>
<accession>A0A4P2VCQ1</accession>
<dbReference type="Proteomes" id="UP000509448">
    <property type="component" value="Chromosome"/>
</dbReference>
<dbReference type="Pfam" id="PF04199">
    <property type="entry name" value="Cyclase"/>
    <property type="match status" value="1"/>
</dbReference>
<dbReference type="PANTHER" id="PTHR34861">
    <property type="match status" value="1"/>
</dbReference>
<dbReference type="GO" id="GO:0004061">
    <property type="term" value="F:arylformamidase activity"/>
    <property type="evidence" value="ECO:0007669"/>
    <property type="project" value="InterPro"/>
</dbReference>
<reference evidence="1 2" key="1">
    <citation type="journal article" date="2019" name="ISME J.">
        <title>Isolation and characterization of a thermophilic sulfur- and iron-reducing thaumarchaeote from a terrestrial acidic hot spring.</title>
        <authorList>
            <person name="Kato S."/>
            <person name="Itoh T."/>
            <person name="Yuki M."/>
            <person name="Nagamori M."/>
            <person name="Ohnishi M."/>
            <person name="Uematsu K."/>
            <person name="Suzuki K."/>
            <person name="Takashina T."/>
            <person name="Ohkuma M."/>
        </authorList>
    </citation>
    <scope>NUCLEOTIDE SEQUENCE [LARGE SCALE GENOMIC DNA]</scope>
    <source>
        <strain evidence="1 2">NAS-02</strain>
    </source>
</reference>
<dbReference type="AlphaFoldDB" id="A0A4P2VCQ1"/>
<dbReference type="PANTHER" id="PTHR34861:SF10">
    <property type="entry name" value="CYCLASE"/>
    <property type="match status" value="1"/>
</dbReference>
<dbReference type="Gene3D" id="3.50.30.50">
    <property type="entry name" value="Putative cyclase"/>
    <property type="match status" value="1"/>
</dbReference>
<sequence>MYIDLSVHPSNGGEVLILISFRNAASTMDSLDAFLKSAAEMKMYDLSQYYFNGMPVHPEDPPFHMWIYRYHENTVKMFDKIVPGLGFADSMEIIVTSMHAGTHFDAFCHMSRNGMLKDGVRAADIERFDGYTKYGVDEAPIFARRGVLIDVPASKGLDILPERYAITPDDLEAALKWEGQEVMKGDVVLIRTGYSRFFQSDPDAYLHKFAGMSPEATRWIAAKGPGLVGIDNVAFGVPKPFEQHLILLVDNGIHLMKSLYLEELAKDRQYQSFVVVAPLKIKGATGSLIRPFALAPRR</sequence>
<dbReference type="InterPro" id="IPR037175">
    <property type="entry name" value="KFase_sf"/>
</dbReference>
<dbReference type="SUPFAM" id="SSF102198">
    <property type="entry name" value="Putative cyclase"/>
    <property type="match status" value="1"/>
</dbReference>
<dbReference type="InterPro" id="IPR007325">
    <property type="entry name" value="KFase/CYL"/>
</dbReference>